<dbReference type="RefSeq" id="WP_069585453.1">
    <property type="nucleotide sequence ID" value="NZ_LMVM01000012.1"/>
</dbReference>
<evidence type="ECO:0000313" key="8">
    <source>
        <dbReference type="Proteomes" id="UP000217784"/>
    </source>
</evidence>
<dbReference type="PANTHER" id="PTHR23133">
    <property type="entry name" value="IMIDAZOLEGLYCEROL-PHOSPHATE DEHYDRATASE HIS7"/>
    <property type="match status" value="1"/>
</dbReference>
<evidence type="ECO:0000256" key="2">
    <source>
        <dbReference type="ARBA" id="ARBA00016664"/>
    </source>
</evidence>
<dbReference type="NCBIfam" id="NF002111">
    <property type="entry name" value="PRK00951.2-1"/>
    <property type="match status" value="1"/>
</dbReference>
<name>A0A2A2H5V4_METBR</name>
<keyword evidence="8" id="KW-1185">Reference proteome</keyword>
<dbReference type="FunFam" id="3.30.230.40:FF:000003">
    <property type="entry name" value="Imidazoleglycerol-phosphate dehydratase HisB"/>
    <property type="match status" value="1"/>
</dbReference>
<reference evidence="7 8" key="1">
    <citation type="journal article" date="2017" name="BMC Genomics">
        <title>Genomic analysis of methanogenic archaea reveals a shift towards energy conservation.</title>
        <authorList>
            <person name="Gilmore S.P."/>
            <person name="Henske J.K."/>
            <person name="Sexton J.A."/>
            <person name="Solomon K.V."/>
            <person name="Seppala S."/>
            <person name="Yoo J.I."/>
            <person name="Huyett L.M."/>
            <person name="Pressman A."/>
            <person name="Cogan J.Z."/>
            <person name="Kivenson V."/>
            <person name="Peng X."/>
            <person name="Tan Y."/>
            <person name="Valentine D.L."/>
            <person name="O'Malley M.A."/>
        </authorList>
    </citation>
    <scope>NUCLEOTIDE SEQUENCE [LARGE SCALE GENOMIC DNA]</scope>
    <source>
        <strain evidence="7 8">M.o.H.</strain>
    </source>
</reference>
<dbReference type="FunFam" id="3.30.230.40:FF:000001">
    <property type="entry name" value="Imidazoleglycerol-phosphate dehydratase HisB"/>
    <property type="match status" value="1"/>
</dbReference>
<dbReference type="PANTHER" id="PTHR23133:SF2">
    <property type="entry name" value="IMIDAZOLEGLYCEROL-PHOSPHATE DEHYDRATASE"/>
    <property type="match status" value="1"/>
</dbReference>
<dbReference type="NCBIfam" id="NF002116">
    <property type="entry name" value="PRK00951.2-6"/>
    <property type="match status" value="1"/>
</dbReference>
<dbReference type="GO" id="GO:0004424">
    <property type="term" value="F:imidazoleglycerol-phosphate dehydratase activity"/>
    <property type="evidence" value="ECO:0007669"/>
    <property type="project" value="UniProtKB-UniRule"/>
</dbReference>
<dbReference type="InterPro" id="IPR020565">
    <property type="entry name" value="ImidazoleglycerP_deHydtase_CS"/>
</dbReference>
<comment type="subcellular location">
    <subcellularLocation>
        <location evidence="6">Cytoplasm</location>
    </subcellularLocation>
</comment>
<dbReference type="GO" id="GO:0000105">
    <property type="term" value="P:L-histidine biosynthetic process"/>
    <property type="evidence" value="ECO:0007669"/>
    <property type="project" value="UniProtKB-UniRule"/>
</dbReference>
<keyword evidence="5 6" id="KW-0456">Lyase</keyword>
<dbReference type="InterPro" id="IPR000807">
    <property type="entry name" value="ImidazoleglycerolP_deHydtase"/>
</dbReference>
<dbReference type="HAMAP" id="MF_00076">
    <property type="entry name" value="HisB"/>
    <property type="match status" value="1"/>
</dbReference>
<dbReference type="InterPro" id="IPR020568">
    <property type="entry name" value="Ribosomal_Su5_D2-typ_SF"/>
</dbReference>
<proteinExistence type="inferred from homology"/>
<protein>
    <recommendedName>
        <fullName evidence="2 6">Imidazoleglycerol-phosphate dehydratase</fullName>
        <shortName evidence="6">IGPD</shortName>
        <ecNumber evidence="6">4.2.1.19</ecNumber>
    </recommendedName>
</protein>
<dbReference type="CDD" id="cd07914">
    <property type="entry name" value="IGPD"/>
    <property type="match status" value="1"/>
</dbReference>
<evidence type="ECO:0000256" key="1">
    <source>
        <dbReference type="ARBA" id="ARBA00005047"/>
    </source>
</evidence>
<comment type="catalytic activity">
    <reaction evidence="6">
        <text>D-erythro-1-(imidazol-4-yl)glycerol 3-phosphate = 3-(imidazol-4-yl)-2-oxopropyl phosphate + H2O</text>
        <dbReference type="Rhea" id="RHEA:11040"/>
        <dbReference type="ChEBI" id="CHEBI:15377"/>
        <dbReference type="ChEBI" id="CHEBI:57766"/>
        <dbReference type="ChEBI" id="CHEBI:58278"/>
        <dbReference type="EC" id="4.2.1.19"/>
    </reaction>
</comment>
<dbReference type="Gene3D" id="3.30.230.40">
    <property type="entry name" value="Imidazole glycerol phosphate dehydratase, domain 1"/>
    <property type="match status" value="2"/>
</dbReference>
<gene>
    <name evidence="6" type="primary">hisB</name>
    <name evidence="7" type="ORF">ASJ80_10940</name>
</gene>
<organism evidence="7 8">
    <name type="scientific">Methanobacterium bryantii</name>
    <dbReference type="NCBI Taxonomy" id="2161"/>
    <lineage>
        <taxon>Archaea</taxon>
        <taxon>Methanobacteriati</taxon>
        <taxon>Methanobacteriota</taxon>
        <taxon>Methanomada group</taxon>
        <taxon>Methanobacteria</taxon>
        <taxon>Methanobacteriales</taxon>
        <taxon>Methanobacteriaceae</taxon>
        <taxon>Methanobacterium</taxon>
    </lineage>
</organism>
<comment type="similarity">
    <text evidence="6">Belongs to the imidazoleglycerol-phosphate dehydratase family.</text>
</comment>
<evidence type="ECO:0000256" key="4">
    <source>
        <dbReference type="ARBA" id="ARBA00023102"/>
    </source>
</evidence>
<dbReference type="Proteomes" id="UP000217784">
    <property type="component" value="Unassembled WGS sequence"/>
</dbReference>
<dbReference type="NCBIfam" id="NF002114">
    <property type="entry name" value="PRK00951.2-4"/>
    <property type="match status" value="1"/>
</dbReference>
<dbReference type="GO" id="GO:0005737">
    <property type="term" value="C:cytoplasm"/>
    <property type="evidence" value="ECO:0007669"/>
    <property type="project" value="UniProtKB-SubCell"/>
</dbReference>
<sequence>MTDRYMKMSRKTSETDIEISLDIDGNGKSDVSTGIDFFNHMLDSFARHGFFDLGVKAKGDVKVDDHHTVEDVGILLGETFAGAIGNKKGIKRMSHAIIPMDDALATVAVDISGRSYSVLNFEFKNAKVGDLSTENVEHFFESFASSARININARVEGENDHHKIESLFKAFARALKDALRIEHDIIPSTKGVL</sequence>
<dbReference type="AlphaFoldDB" id="A0A2A2H5V4"/>
<dbReference type="Pfam" id="PF00475">
    <property type="entry name" value="IGPD"/>
    <property type="match status" value="1"/>
</dbReference>
<dbReference type="PROSITE" id="PS00954">
    <property type="entry name" value="IGP_DEHYDRATASE_1"/>
    <property type="match status" value="1"/>
</dbReference>
<evidence type="ECO:0000256" key="3">
    <source>
        <dbReference type="ARBA" id="ARBA00022605"/>
    </source>
</evidence>
<dbReference type="EMBL" id="LMVM01000012">
    <property type="protein sequence ID" value="PAV04819.1"/>
    <property type="molecule type" value="Genomic_DNA"/>
</dbReference>
<keyword evidence="3 6" id="KW-0028">Amino-acid biosynthesis</keyword>
<keyword evidence="4 6" id="KW-0368">Histidine biosynthesis</keyword>
<evidence type="ECO:0000256" key="6">
    <source>
        <dbReference type="HAMAP-Rule" id="MF_00076"/>
    </source>
</evidence>
<comment type="pathway">
    <text evidence="1 6">Amino-acid biosynthesis; L-histidine biosynthesis; L-histidine from 5-phospho-alpha-D-ribose 1-diphosphate: step 6/9.</text>
</comment>
<keyword evidence="6" id="KW-0963">Cytoplasm</keyword>
<dbReference type="EC" id="4.2.1.19" evidence="6"/>
<evidence type="ECO:0000313" key="7">
    <source>
        <dbReference type="EMBL" id="PAV04819.1"/>
    </source>
</evidence>
<evidence type="ECO:0000256" key="5">
    <source>
        <dbReference type="ARBA" id="ARBA00023239"/>
    </source>
</evidence>
<dbReference type="OrthoDB" id="103579at2157"/>
<dbReference type="InterPro" id="IPR038494">
    <property type="entry name" value="IGPD_sf"/>
</dbReference>
<comment type="caution">
    <text evidence="7">The sequence shown here is derived from an EMBL/GenBank/DDBJ whole genome shotgun (WGS) entry which is preliminary data.</text>
</comment>
<dbReference type="SUPFAM" id="SSF54211">
    <property type="entry name" value="Ribosomal protein S5 domain 2-like"/>
    <property type="match status" value="2"/>
</dbReference>
<accession>A0A2A2H5V4</accession>
<dbReference type="UniPathway" id="UPA00031">
    <property type="reaction ID" value="UER00011"/>
</dbReference>
<dbReference type="PROSITE" id="PS00955">
    <property type="entry name" value="IGP_DEHYDRATASE_2"/>
    <property type="match status" value="1"/>
</dbReference>